<feature type="transmembrane region" description="Helical" evidence="1">
    <location>
        <begin position="69"/>
        <end position="89"/>
    </location>
</feature>
<keyword evidence="3" id="KW-1185">Reference proteome</keyword>
<name>A0A2P5P5Q5_9CHLR</name>
<sequence>MPSAAISIGLSAAAISVMSFLIIYSVTASCSILAISLFVGLVLALPFLLIPAAFLGIKASRQQDPGRQLTSLLLLLDIALLLALLALLVA</sequence>
<feature type="transmembrane region" description="Helical" evidence="1">
    <location>
        <begin position="32"/>
        <end position="57"/>
    </location>
</feature>
<dbReference type="AlphaFoldDB" id="A0A2P5P5Q5"/>
<comment type="caution">
    <text evidence="2">The sequence shown here is derived from an EMBL/GenBank/DDBJ whole genome shotgun (WGS) entry which is preliminary data.</text>
</comment>
<keyword evidence="1" id="KW-1133">Transmembrane helix</keyword>
<feature type="transmembrane region" description="Helical" evidence="1">
    <location>
        <begin position="7"/>
        <end position="26"/>
    </location>
</feature>
<proteinExistence type="predicted"/>
<dbReference type="EMBL" id="JQAN02000011">
    <property type="protein sequence ID" value="PPD57615.1"/>
    <property type="molecule type" value="Genomic_DNA"/>
</dbReference>
<gene>
    <name evidence="2" type="ORF">JP09_007675</name>
</gene>
<keyword evidence="1" id="KW-0812">Transmembrane</keyword>
<protein>
    <submittedName>
        <fullName evidence="2">Uncharacterized protein</fullName>
    </submittedName>
</protein>
<evidence type="ECO:0000256" key="1">
    <source>
        <dbReference type="SAM" id="Phobius"/>
    </source>
</evidence>
<accession>A0A2P5P5Q5</accession>
<organism evidence="2 3">
    <name type="scientific">Dehalogenimonas etheniformans</name>
    <dbReference type="NCBI Taxonomy" id="1536648"/>
    <lineage>
        <taxon>Bacteria</taxon>
        <taxon>Bacillati</taxon>
        <taxon>Chloroflexota</taxon>
        <taxon>Dehalococcoidia</taxon>
        <taxon>Dehalococcoidales</taxon>
        <taxon>Dehalococcoidaceae</taxon>
        <taxon>Dehalogenimonas</taxon>
    </lineage>
</organism>
<keyword evidence="1" id="KW-0472">Membrane</keyword>
<reference evidence="2 3" key="1">
    <citation type="journal article" date="2017" name="ISME J.">
        <title>Grape pomace compost harbors organohalide-respiring Dehalogenimonas species with novel reductive dehalogenase genes.</title>
        <authorList>
            <person name="Yang Y."/>
            <person name="Higgins S.A."/>
            <person name="Yan J."/>
            <person name="Simsir B."/>
            <person name="Chourey K."/>
            <person name="Iyer R."/>
            <person name="Hettich R.L."/>
            <person name="Baldwin B."/>
            <person name="Ogles D.M."/>
            <person name="Loffler F.E."/>
        </authorList>
    </citation>
    <scope>NUCLEOTIDE SEQUENCE [LARGE SCALE GENOMIC DNA]</scope>
    <source>
        <strain evidence="2 3">GP</strain>
    </source>
</reference>
<evidence type="ECO:0000313" key="2">
    <source>
        <dbReference type="EMBL" id="PPD57615.1"/>
    </source>
</evidence>
<dbReference type="Proteomes" id="UP000235653">
    <property type="component" value="Unassembled WGS sequence"/>
</dbReference>
<evidence type="ECO:0000313" key="3">
    <source>
        <dbReference type="Proteomes" id="UP000235653"/>
    </source>
</evidence>